<protein>
    <submittedName>
        <fullName evidence="1">Uncharacterized protein</fullName>
    </submittedName>
</protein>
<organism evidence="1 2">
    <name type="scientific">Mycobacteroides abscessus</name>
    <dbReference type="NCBI Taxonomy" id="36809"/>
    <lineage>
        <taxon>Bacteria</taxon>
        <taxon>Bacillati</taxon>
        <taxon>Actinomycetota</taxon>
        <taxon>Actinomycetes</taxon>
        <taxon>Mycobacteriales</taxon>
        <taxon>Mycobacteriaceae</taxon>
        <taxon>Mycobacteroides</taxon>
    </lineage>
</organism>
<sequence>MMALQDGLVELVSWGMDIADRKRLRDIWFQAQSAIKDTTFDGDEEVERERALTLRVFTQDALAIAEKYNRVLNTVNPEVRRDPFKDLDHAFFL</sequence>
<dbReference type="AlphaFoldDB" id="A0ABD7HM07"/>
<dbReference type="Proteomes" id="UP000284557">
    <property type="component" value="Unassembled WGS sequence"/>
</dbReference>
<evidence type="ECO:0000313" key="1">
    <source>
        <dbReference type="EMBL" id="RIT36855.1"/>
    </source>
</evidence>
<gene>
    <name evidence="1" type="ORF">D2E76_16530</name>
</gene>
<name>A0ABD7HM07_9MYCO</name>
<dbReference type="EMBL" id="QXBN01000012">
    <property type="protein sequence ID" value="RIT36855.1"/>
    <property type="molecule type" value="Genomic_DNA"/>
</dbReference>
<proteinExistence type="predicted"/>
<reference evidence="1 2" key="1">
    <citation type="submission" date="2018-08" db="EMBL/GenBank/DDBJ databases">
        <title>Linezolid Resistance in Mycobacterium abscessus: MIC Distribution and Comprehensive Investigation of Resistance Mechanisms.</title>
        <authorList>
            <person name="Ye M."/>
            <person name="Xu L."/>
            <person name="Zou Y."/>
            <person name="Li B."/>
            <person name="Guo Q."/>
            <person name="Zhang Y."/>
            <person name="Zhan M."/>
            <person name="Xu B."/>
            <person name="Yu F."/>
            <person name="Zhang Z."/>
            <person name="Chu H."/>
        </authorList>
    </citation>
    <scope>NUCLEOTIDE SEQUENCE [LARGE SCALE GENOMIC DNA]</scope>
    <source>
        <strain evidence="1 2">G143</strain>
    </source>
</reference>
<accession>A0ABD7HM07</accession>
<evidence type="ECO:0000313" key="2">
    <source>
        <dbReference type="Proteomes" id="UP000284557"/>
    </source>
</evidence>
<comment type="caution">
    <text evidence="1">The sequence shown here is derived from an EMBL/GenBank/DDBJ whole genome shotgun (WGS) entry which is preliminary data.</text>
</comment>